<comment type="cofactor">
    <cofactor evidence="1">
        <name>a divalent metal cation</name>
        <dbReference type="ChEBI" id="CHEBI:60240"/>
    </cofactor>
</comment>
<keyword evidence="2" id="KW-0378">Hydrolase</keyword>
<name>A0A6J6AR87_9ZZZZ</name>
<organism evidence="4">
    <name type="scientific">freshwater metagenome</name>
    <dbReference type="NCBI Taxonomy" id="449393"/>
    <lineage>
        <taxon>unclassified sequences</taxon>
        <taxon>metagenomes</taxon>
        <taxon>ecological metagenomes</taxon>
    </lineage>
</organism>
<dbReference type="EMBL" id="CAESAL010000174">
    <property type="protein sequence ID" value="CAB4347417.1"/>
    <property type="molecule type" value="Genomic_DNA"/>
</dbReference>
<dbReference type="EMBL" id="CAFBRD010000109">
    <property type="protein sequence ID" value="CAB5078417.1"/>
    <property type="molecule type" value="Genomic_DNA"/>
</dbReference>
<reference evidence="4" key="1">
    <citation type="submission" date="2020-05" db="EMBL/GenBank/DDBJ databases">
        <authorList>
            <person name="Chiriac C."/>
            <person name="Salcher M."/>
            <person name="Ghai R."/>
            <person name="Kavagutti S V."/>
        </authorList>
    </citation>
    <scope>NUCLEOTIDE SEQUENCE</scope>
</reference>
<dbReference type="Pfam" id="PF02545">
    <property type="entry name" value="Maf"/>
    <property type="match status" value="1"/>
</dbReference>
<accession>A0A6J6AR87</accession>
<dbReference type="PANTHER" id="PTHR43213:SF5">
    <property type="entry name" value="BIFUNCTIONAL DTTP_UTP PYROPHOSPHATASE_METHYLTRANSFERASE PROTEIN-RELATED"/>
    <property type="match status" value="1"/>
</dbReference>
<evidence type="ECO:0000313" key="6">
    <source>
        <dbReference type="EMBL" id="CAB5078417.1"/>
    </source>
</evidence>
<dbReference type="InterPro" id="IPR029001">
    <property type="entry name" value="ITPase-like_fam"/>
</dbReference>
<dbReference type="Gene3D" id="3.90.950.10">
    <property type="match status" value="1"/>
</dbReference>
<dbReference type="PIRSF" id="PIRSF006305">
    <property type="entry name" value="Maf"/>
    <property type="match status" value="1"/>
</dbReference>
<dbReference type="PANTHER" id="PTHR43213">
    <property type="entry name" value="BIFUNCTIONAL DTTP/UTP PYROPHOSPHATASE/METHYLTRANSFERASE PROTEIN-RELATED"/>
    <property type="match status" value="1"/>
</dbReference>
<evidence type="ECO:0000313" key="3">
    <source>
        <dbReference type="EMBL" id="CAB4347417.1"/>
    </source>
</evidence>
<dbReference type="InterPro" id="IPR003697">
    <property type="entry name" value="Maf-like"/>
</dbReference>
<dbReference type="EMBL" id="CAEUNJ010000110">
    <property type="protein sequence ID" value="CAB4372791.1"/>
    <property type="molecule type" value="Genomic_DNA"/>
</dbReference>
<gene>
    <name evidence="5" type="ORF">UFOPK1762_01909</name>
    <name evidence="3" type="ORF">UFOPK3331_02220</name>
    <name evidence="4" type="ORF">UFOPK4201_01838</name>
    <name evidence="6" type="ORF">UFOPK4371_01564</name>
</gene>
<dbReference type="AlphaFoldDB" id="A0A6J6AR87"/>
<protein>
    <submittedName>
        <fullName evidence="4">Unannotated protein</fullName>
    </submittedName>
</protein>
<dbReference type="HAMAP" id="MF_00528">
    <property type="entry name" value="Maf"/>
    <property type="match status" value="1"/>
</dbReference>
<dbReference type="CDD" id="cd00555">
    <property type="entry name" value="Maf"/>
    <property type="match status" value="1"/>
</dbReference>
<sequence length="197" mass="20974">MTMKLVLASASPRRQELLADLGLSFAVRPADIDESVHADEAGADYVRRLAREKAAAVAAPGELVIAADTTVDLNGELLGKPVDEEDARNLMRKLSDSVHYVHTGVCALLIEADGTRREESTVVTTAVTFAPVPDAWIDWYIATGEPFDKAGGYGMQGSAAIFVHRIDGSPTNVIGLPLDATASLVAHLGYDMFSFSS</sequence>
<proteinExistence type="inferred from homology"/>
<evidence type="ECO:0000313" key="5">
    <source>
        <dbReference type="EMBL" id="CAB4600782.1"/>
    </source>
</evidence>
<dbReference type="SUPFAM" id="SSF52972">
    <property type="entry name" value="ITPase-like"/>
    <property type="match status" value="1"/>
</dbReference>
<evidence type="ECO:0000313" key="4">
    <source>
        <dbReference type="EMBL" id="CAB4372791.1"/>
    </source>
</evidence>
<evidence type="ECO:0000256" key="1">
    <source>
        <dbReference type="ARBA" id="ARBA00001968"/>
    </source>
</evidence>
<dbReference type="GO" id="GO:0047429">
    <property type="term" value="F:nucleoside triphosphate diphosphatase activity"/>
    <property type="evidence" value="ECO:0007669"/>
    <property type="project" value="InterPro"/>
</dbReference>
<dbReference type="NCBIfam" id="TIGR00172">
    <property type="entry name" value="maf"/>
    <property type="match status" value="1"/>
</dbReference>
<evidence type="ECO:0000256" key="2">
    <source>
        <dbReference type="ARBA" id="ARBA00022801"/>
    </source>
</evidence>
<dbReference type="EMBL" id="CAEZTY010000125">
    <property type="protein sequence ID" value="CAB4600782.1"/>
    <property type="molecule type" value="Genomic_DNA"/>
</dbReference>